<name>A0ABP8DRV1_9ACTN</name>
<evidence type="ECO:0000313" key="2">
    <source>
        <dbReference type="Proteomes" id="UP001500620"/>
    </source>
</evidence>
<proteinExistence type="predicted"/>
<organism evidence="1 2">
    <name type="scientific">Dactylosporangium darangshiense</name>
    <dbReference type="NCBI Taxonomy" id="579108"/>
    <lineage>
        <taxon>Bacteria</taxon>
        <taxon>Bacillati</taxon>
        <taxon>Actinomycetota</taxon>
        <taxon>Actinomycetes</taxon>
        <taxon>Micromonosporales</taxon>
        <taxon>Micromonosporaceae</taxon>
        <taxon>Dactylosporangium</taxon>
    </lineage>
</organism>
<protein>
    <submittedName>
        <fullName evidence="1">Uncharacterized protein</fullName>
    </submittedName>
</protein>
<dbReference type="EMBL" id="BAABAT010000054">
    <property type="protein sequence ID" value="GAA4262740.1"/>
    <property type="molecule type" value="Genomic_DNA"/>
</dbReference>
<evidence type="ECO:0000313" key="1">
    <source>
        <dbReference type="EMBL" id="GAA4262740.1"/>
    </source>
</evidence>
<dbReference type="Proteomes" id="UP001500620">
    <property type="component" value="Unassembled WGS sequence"/>
</dbReference>
<sequence length="60" mass="6289">MASCSAAEGGVKGVEHWAYRQSQIDDVGSEEREGERGHAGQECGAAFVDLVAHVEGSGRN</sequence>
<accession>A0ABP8DRV1</accession>
<gene>
    <name evidence="1" type="ORF">GCM10022255_100970</name>
</gene>
<comment type="caution">
    <text evidence="1">The sequence shown here is derived from an EMBL/GenBank/DDBJ whole genome shotgun (WGS) entry which is preliminary data.</text>
</comment>
<reference evidence="2" key="1">
    <citation type="journal article" date="2019" name="Int. J. Syst. Evol. Microbiol.">
        <title>The Global Catalogue of Microorganisms (GCM) 10K type strain sequencing project: providing services to taxonomists for standard genome sequencing and annotation.</title>
        <authorList>
            <consortium name="The Broad Institute Genomics Platform"/>
            <consortium name="The Broad Institute Genome Sequencing Center for Infectious Disease"/>
            <person name="Wu L."/>
            <person name="Ma J."/>
        </authorList>
    </citation>
    <scope>NUCLEOTIDE SEQUENCE [LARGE SCALE GENOMIC DNA]</scope>
    <source>
        <strain evidence="2">JCM 17441</strain>
    </source>
</reference>
<keyword evidence="2" id="KW-1185">Reference proteome</keyword>